<dbReference type="Proteomes" id="UP000664032">
    <property type="component" value="Unassembled WGS sequence"/>
</dbReference>
<keyword evidence="2" id="KW-1185">Reference proteome</keyword>
<protein>
    <submittedName>
        <fullName evidence="1">Uncharacterized protein</fullName>
    </submittedName>
</protein>
<name>A0ACB8GHW9_PSICU</name>
<organism evidence="1 2">
    <name type="scientific">Psilocybe cubensis</name>
    <name type="common">Psychedelic mushroom</name>
    <name type="synonym">Stropharia cubensis</name>
    <dbReference type="NCBI Taxonomy" id="181762"/>
    <lineage>
        <taxon>Eukaryota</taxon>
        <taxon>Fungi</taxon>
        <taxon>Dikarya</taxon>
        <taxon>Basidiomycota</taxon>
        <taxon>Agaricomycotina</taxon>
        <taxon>Agaricomycetes</taxon>
        <taxon>Agaricomycetidae</taxon>
        <taxon>Agaricales</taxon>
        <taxon>Agaricineae</taxon>
        <taxon>Strophariaceae</taxon>
        <taxon>Psilocybe</taxon>
    </lineage>
</organism>
<evidence type="ECO:0000313" key="2">
    <source>
        <dbReference type="Proteomes" id="UP000664032"/>
    </source>
</evidence>
<dbReference type="EMBL" id="JAFIQS020000012">
    <property type="protein sequence ID" value="KAH9475096.1"/>
    <property type="molecule type" value="Genomic_DNA"/>
</dbReference>
<comment type="caution">
    <text evidence="1">The sequence shown here is derived from an EMBL/GenBank/DDBJ whole genome shotgun (WGS) entry which is preliminary data.</text>
</comment>
<evidence type="ECO:0000313" key="1">
    <source>
        <dbReference type="EMBL" id="KAH9475096.1"/>
    </source>
</evidence>
<proteinExistence type="predicted"/>
<sequence length="1374" mass="154732">MATTIIQRTPVDMPVPKSSAAPKFTGSYVDVKNFLDHCDRIFDQYNVTLDDDKVRYMVQCCNQESREIIEGLPSHHAKQWERLKTDMLKIFDHARTTQKFTLSTLRAYAFQHSNLSMRSLDDFREYQKQYIRIAGWLLNNNKISKTEYNQYFWLGINESLRPALESKIMVFNPHIDLSSPFSIEDVTKAVEIIFKRDRFDVGIFDNPSARPFTSLIPPKDSYPERSSVFDEIKKYLQEMFPNIETRDARERPYNPPEETKRIFQDLDKEEKQAHKDDEVENLIKQMSKLTIHDSSYAIYYLRAIKLEPALANMLIAPAIMNPSAQPAQPVPIASQSAPPAPRAPRQSASEIICYGCHQQGHGINNCPTLIDLTNRKLISRDSSNRVVFPDGSRIIRQNGESIAQAVLRQQQPPPPPPPQVATTSIAVSEAYYGQMFKNYRAMVAEEEEDDIGTWDGEDEFEFTLAGPGNRIPTEKRTRAARKQVMDAVVPPEPTYLKGKRAEMSKAKDSSQIPSILKRPANSGLPNNVPSSTSIQPVPIPSINQPSAEMNPSIPVKQAQPNVPIRANPTEHPGTAQRHEVFDPADDDQIMEDVTPSLERGKSVTKPRAAPQKRVSDISQTVDTMAILRRCLNQPVNATFGELLGVSKDLRTLLINSIKGKTLTVDEFKASLANGNLKLSDKEVLDIIRSAEKDVPVQYMHETNSVESLRAHEPLLRITLMCNGHELNALIDSGSTQNILSEQAWKKIVKLPMDSRNTIVMVDIHGGKSHMLGFVGNVQLDIGTVRTRAHCYVSDKVQFDILLGRPWTRDNYVDILERPEGTFIAFYDVKDPTREQKFLVTPDTQHDRRYFTDTIYDKTPHTMLAHNDLSLANPDAEEGEIEEDLEPGELLDDLCYPSPTPSMIELSILTRQQSLNRDESANPNEDLSTSQDAPSFSDYNCEHDSTQDSSHGLYASDYDSMYQDDSGTSQFNATAHYGHISTPPYDSTHEAPQIEQPPSPSVNPSIKSHTSDNNDPHEEEPADDDPEMEQLSSPEVEAIQFSSDNTHLTAMGMLNPHLRFEDWILYNATYSSPTRVVSDRTGTAFVHYVYPQRDSHINLTTTPTILHFSRTGISSQSNHSASVSAYPMGQRHSASWTHFIPQSIRSQNASPIPQPHSRSSALPETPLSIMIHQETRVSSTVTANVDEHHRGPKALVHPLRVAHDSPKEPLNEDEEELRIAQNGKEVDHNSSLLPLPITSTMHESRASNMDDGNEWYYQYGEESPFGIDNTEEHPLDANTLSPIAEFLEKHAQPPKGMLYGISISNIHHHHASNTPRTPTESGRASSYPQRAKNQAYGQDKKDDHSITSDGSRPTEISDRSKHLCEIMVTQFRYYC</sequence>
<accession>A0ACB8GHW9</accession>
<gene>
    <name evidence="1" type="ORF">JR316_0012206</name>
</gene>
<reference evidence="1" key="1">
    <citation type="submission" date="2021-10" db="EMBL/GenBank/DDBJ databases">
        <title>Psilocybe cubensis genome.</title>
        <authorList>
            <person name="Mckernan K.J."/>
            <person name="Crawford S."/>
            <person name="Trippe A."/>
            <person name="Kane L.T."/>
            <person name="Mclaughlin S."/>
        </authorList>
    </citation>
    <scope>NUCLEOTIDE SEQUENCE</scope>
    <source>
        <strain evidence="1">MGC-MH-2018</strain>
    </source>
</reference>